<organism evidence="2 3">
    <name type="scientific">Caenorhabditis bovis</name>
    <dbReference type="NCBI Taxonomy" id="2654633"/>
    <lineage>
        <taxon>Eukaryota</taxon>
        <taxon>Metazoa</taxon>
        <taxon>Ecdysozoa</taxon>
        <taxon>Nematoda</taxon>
        <taxon>Chromadorea</taxon>
        <taxon>Rhabditida</taxon>
        <taxon>Rhabditina</taxon>
        <taxon>Rhabditomorpha</taxon>
        <taxon>Rhabditoidea</taxon>
        <taxon>Rhabditidae</taxon>
        <taxon>Peloderinae</taxon>
        <taxon>Caenorhabditis</taxon>
    </lineage>
</organism>
<reference evidence="2 3" key="1">
    <citation type="submission" date="2020-04" db="EMBL/GenBank/DDBJ databases">
        <authorList>
            <person name="Laetsch R D."/>
            <person name="Stevens L."/>
            <person name="Kumar S."/>
            <person name="Blaxter L. M."/>
        </authorList>
    </citation>
    <scope>NUCLEOTIDE SEQUENCE [LARGE SCALE GENOMIC DNA]</scope>
</reference>
<keyword evidence="3" id="KW-1185">Reference proteome</keyword>
<dbReference type="EMBL" id="CADEPM010000006">
    <property type="protein sequence ID" value="CAB3407331.1"/>
    <property type="molecule type" value="Genomic_DNA"/>
</dbReference>
<name>A0A8S1F434_9PELO</name>
<evidence type="ECO:0000313" key="2">
    <source>
        <dbReference type="EMBL" id="CAB3407331.1"/>
    </source>
</evidence>
<protein>
    <submittedName>
        <fullName evidence="2">Uncharacterized protein</fullName>
    </submittedName>
</protein>
<evidence type="ECO:0000313" key="1">
    <source>
        <dbReference type="EMBL" id="CAB3405582.1"/>
    </source>
</evidence>
<dbReference type="AlphaFoldDB" id="A0A8S1F434"/>
<dbReference type="EMBL" id="CADEPM010000004">
    <property type="protein sequence ID" value="CAB3405582.1"/>
    <property type="molecule type" value="Genomic_DNA"/>
</dbReference>
<accession>A0A8S1F434</accession>
<dbReference type="Proteomes" id="UP000494206">
    <property type="component" value="Unassembled WGS sequence"/>
</dbReference>
<sequence>MICAPISRVQAVTTTIPIRHRTSQSQTNIPTRSLAMDKVNPQVQNIVTVKYQTLQKSVYDAVQEFGNPSYDLIPVHNEDPTYISQQP</sequence>
<comment type="caution">
    <text evidence="2">The sequence shown here is derived from an EMBL/GenBank/DDBJ whole genome shotgun (WGS) entry which is preliminary data.</text>
</comment>
<gene>
    <name evidence="1" type="ORF">CBOVIS_LOCUS7761</name>
    <name evidence="2" type="ORF">CBOVIS_LOCUS9277</name>
</gene>
<evidence type="ECO:0000313" key="3">
    <source>
        <dbReference type="Proteomes" id="UP000494206"/>
    </source>
</evidence>
<proteinExistence type="predicted"/>